<dbReference type="EMBL" id="CP002271">
    <property type="protein sequence ID" value="ADO70541.1"/>
    <property type="molecule type" value="Genomic_DNA"/>
</dbReference>
<evidence type="ECO:0000313" key="4">
    <source>
        <dbReference type="Proteomes" id="UP000032702"/>
    </source>
</evidence>
<evidence type="ECO:0000313" key="1">
    <source>
        <dbReference type="EMBL" id="ADO70541.1"/>
    </source>
</evidence>
<organism evidence="2 4">
    <name type="scientific">Stigmatella aurantiaca (strain DW4/3-1)</name>
    <dbReference type="NCBI Taxonomy" id="378806"/>
    <lineage>
        <taxon>Bacteria</taxon>
        <taxon>Pseudomonadati</taxon>
        <taxon>Myxococcota</taxon>
        <taxon>Myxococcia</taxon>
        <taxon>Myxococcales</taxon>
        <taxon>Cystobacterineae</taxon>
        <taxon>Archangiaceae</taxon>
        <taxon>Stigmatella</taxon>
    </lineage>
</organism>
<evidence type="ECO:0000313" key="2">
    <source>
        <dbReference type="EMBL" id="EAU65228.1"/>
    </source>
</evidence>
<dbReference type="RefSeq" id="WP_002615565.1">
    <property type="nucleotide sequence ID" value="NC_014623.1"/>
</dbReference>
<sequence length="108" mass="12163">MPAQRSVEELNEALRGSQAELDSEANLEEVMELVALATRAEGIRTKEDLGYLSGTVGARWEAPRRDQHGLVFYANLRREDGADFVRLQVDRATRYSVSALSSPFRTRH</sequence>
<name>Q08XK4_STIAD</name>
<reference evidence="2 4" key="1">
    <citation type="submission" date="2006-04" db="EMBL/GenBank/DDBJ databases">
        <authorList>
            <person name="Nierman W.C."/>
        </authorList>
    </citation>
    <scope>NUCLEOTIDE SEQUENCE [LARGE SCALE GENOMIC DNA]</scope>
    <source>
        <strain evidence="2 4">DW4/3-1</strain>
    </source>
</reference>
<dbReference type="Proteomes" id="UP000001351">
    <property type="component" value="Chromosome"/>
</dbReference>
<evidence type="ECO:0000313" key="3">
    <source>
        <dbReference type="Proteomes" id="UP000001351"/>
    </source>
</evidence>
<proteinExistence type="predicted"/>
<dbReference type="EMBL" id="AAMD01000089">
    <property type="protein sequence ID" value="EAU65228.1"/>
    <property type="molecule type" value="Genomic_DNA"/>
</dbReference>
<accession>Q08XK4</accession>
<dbReference type="Proteomes" id="UP000032702">
    <property type="component" value="Unassembled WGS sequence"/>
</dbReference>
<dbReference type="eggNOG" id="ENOG5031TT3">
    <property type="taxonomic scope" value="Bacteria"/>
</dbReference>
<dbReference type="HOGENOM" id="CLU_2195343_0_0_7"/>
<dbReference type="STRING" id="378806.STAUR_2743"/>
<protein>
    <submittedName>
        <fullName evidence="2">Uncharacterized protein</fullName>
    </submittedName>
</protein>
<dbReference type="KEGG" id="sur:STAUR_2743"/>
<reference evidence="1 3" key="2">
    <citation type="journal article" date="2011" name="Mol. Biol. Evol.">
        <title>Comparative genomic analysis of fruiting body formation in Myxococcales.</title>
        <authorList>
            <person name="Huntley S."/>
            <person name="Hamann N."/>
            <person name="Wegener-Feldbrugge S."/>
            <person name="Treuner-Lange A."/>
            <person name="Kube M."/>
            <person name="Reinhardt R."/>
            <person name="Klages S."/>
            <person name="Muller R."/>
            <person name="Ronning C.M."/>
            <person name="Nierman W.C."/>
            <person name="Sogaard-Andersen L."/>
        </authorList>
    </citation>
    <scope>NUCLEOTIDE SEQUENCE [LARGE SCALE GENOMIC DNA]</scope>
    <source>
        <strain evidence="1 3">DW4/3-1</strain>
    </source>
</reference>
<keyword evidence="3" id="KW-1185">Reference proteome</keyword>
<dbReference type="AlphaFoldDB" id="Q08XK4"/>
<dbReference type="OrthoDB" id="5516083at2"/>
<gene>
    <name evidence="1" type="ordered locus">STAUR_2743</name>
    <name evidence="2" type="ORF">STIAU_4052</name>
</gene>